<dbReference type="AlphaFoldDB" id="A0A5E4CQN9"/>
<organism evidence="2 3">
    <name type="scientific">Marmota monax</name>
    <name type="common">Woodchuck</name>
    <dbReference type="NCBI Taxonomy" id="9995"/>
    <lineage>
        <taxon>Eukaryota</taxon>
        <taxon>Metazoa</taxon>
        <taxon>Chordata</taxon>
        <taxon>Craniata</taxon>
        <taxon>Vertebrata</taxon>
        <taxon>Euteleostomi</taxon>
        <taxon>Mammalia</taxon>
        <taxon>Eutheria</taxon>
        <taxon>Euarchontoglires</taxon>
        <taxon>Glires</taxon>
        <taxon>Rodentia</taxon>
        <taxon>Sciuromorpha</taxon>
        <taxon>Sciuridae</taxon>
        <taxon>Xerinae</taxon>
        <taxon>Marmotini</taxon>
        <taxon>Marmota</taxon>
    </lineage>
</organism>
<feature type="region of interest" description="Disordered" evidence="1">
    <location>
        <begin position="1"/>
        <end position="43"/>
    </location>
</feature>
<dbReference type="Proteomes" id="UP000335636">
    <property type="component" value="Unassembled WGS sequence"/>
</dbReference>
<protein>
    <submittedName>
        <fullName evidence="2">Uncharacterized protein</fullName>
    </submittedName>
</protein>
<keyword evidence="3" id="KW-1185">Reference proteome</keyword>
<evidence type="ECO:0000313" key="3">
    <source>
        <dbReference type="Proteomes" id="UP000335636"/>
    </source>
</evidence>
<accession>A0A5E4CQN9</accession>
<dbReference type="EMBL" id="CABDUW010001800">
    <property type="protein sequence ID" value="VTJ84115.1"/>
    <property type="molecule type" value="Genomic_DNA"/>
</dbReference>
<evidence type="ECO:0000313" key="2">
    <source>
        <dbReference type="EMBL" id="VTJ84115.1"/>
    </source>
</evidence>
<evidence type="ECO:0000256" key="1">
    <source>
        <dbReference type="SAM" id="MobiDB-lite"/>
    </source>
</evidence>
<sequence>MDVALSPGLVSPPAPERQRLGQEWASTAPGLWPLSASSNEGPAGLGGQWRCGQCSHMGEGSPTPGRACKAIGRPAGGGWRRAVGSAASPEPPESVARPRESRASRALGPVGIQFLPFCLVFVRLRLPSLVGGIMMALGIPHLGGVAQQGSPAWPPPARLPWACEEGQPSLPSGGQEGPRMNGLSLHGLRVILTST</sequence>
<comment type="caution">
    <text evidence="2">The sequence shown here is derived from an EMBL/GenBank/DDBJ whole genome shotgun (WGS) entry which is preliminary data.</text>
</comment>
<gene>
    <name evidence="2" type="ORF">MONAX_5E006158</name>
</gene>
<proteinExistence type="predicted"/>
<name>A0A5E4CQN9_MARMO</name>
<feature type="region of interest" description="Disordered" evidence="1">
    <location>
        <begin position="79"/>
        <end position="100"/>
    </location>
</feature>
<reference evidence="2" key="1">
    <citation type="submission" date="2019-04" db="EMBL/GenBank/DDBJ databases">
        <authorList>
            <person name="Alioto T."/>
            <person name="Alioto T."/>
        </authorList>
    </citation>
    <scope>NUCLEOTIDE SEQUENCE [LARGE SCALE GENOMIC DNA]</scope>
</reference>